<reference evidence="3" key="2">
    <citation type="submission" date="2025-08" db="UniProtKB">
        <authorList>
            <consortium name="RefSeq"/>
        </authorList>
    </citation>
    <scope>IDENTIFICATION</scope>
    <source>
        <tissue evidence="3">Leaf</tissue>
    </source>
</reference>
<evidence type="ECO:0000313" key="3">
    <source>
        <dbReference type="RefSeq" id="XP_014517151.1"/>
    </source>
</evidence>
<accession>A0A1S3VFL6</accession>
<feature type="compositionally biased region" description="Polar residues" evidence="1">
    <location>
        <begin position="181"/>
        <end position="193"/>
    </location>
</feature>
<dbReference type="KEGG" id="vra:106774590"/>
<proteinExistence type="predicted"/>
<organism evidence="2 3">
    <name type="scientific">Vigna radiata var. radiata</name>
    <name type="common">Mung bean</name>
    <name type="synonym">Phaseolus aureus</name>
    <dbReference type="NCBI Taxonomy" id="3916"/>
    <lineage>
        <taxon>Eukaryota</taxon>
        <taxon>Viridiplantae</taxon>
        <taxon>Streptophyta</taxon>
        <taxon>Embryophyta</taxon>
        <taxon>Tracheophyta</taxon>
        <taxon>Spermatophyta</taxon>
        <taxon>Magnoliopsida</taxon>
        <taxon>eudicotyledons</taxon>
        <taxon>Gunneridae</taxon>
        <taxon>Pentapetalae</taxon>
        <taxon>rosids</taxon>
        <taxon>fabids</taxon>
        <taxon>Fabales</taxon>
        <taxon>Fabaceae</taxon>
        <taxon>Papilionoideae</taxon>
        <taxon>50 kb inversion clade</taxon>
        <taxon>NPAAA clade</taxon>
        <taxon>indigoferoid/millettioid clade</taxon>
        <taxon>Phaseoleae</taxon>
        <taxon>Vigna</taxon>
    </lineage>
</organism>
<dbReference type="Proteomes" id="UP000087766">
    <property type="component" value="Chromosome 1"/>
</dbReference>
<evidence type="ECO:0000313" key="2">
    <source>
        <dbReference type="Proteomes" id="UP000087766"/>
    </source>
</evidence>
<name>A0A1S3VFL6_VIGRR</name>
<keyword evidence="2" id="KW-1185">Reference proteome</keyword>
<dbReference type="RefSeq" id="XP_014517151.1">
    <property type="nucleotide sequence ID" value="XM_014661665.2"/>
</dbReference>
<feature type="region of interest" description="Disordered" evidence="1">
    <location>
        <begin position="161"/>
        <end position="193"/>
    </location>
</feature>
<reference evidence="2" key="1">
    <citation type="journal article" date="2014" name="Nat. Commun.">
        <title>Genome sequence of mungbean and insights into evolution within Vigna species.</title>
        <authorList>
            <person name="Kang Y.J."/>
            <person name="Kim S.K."/>
            <person name="Kim M.Y."/>
            <person name="Lestari P."/>
            <person name="Kim K.H."/>
            <person name="Ha B.K."/>
            <person name="Jun T.H."/>
            <person name="Hwang W.J."/>
            <person name="Lee T."/>
            <person name="Lee J."/>
            <person name="Shim S."/>
            <person name="Yoon M.Y."/>
            <person name="Jang Y.E."/>
            <person name="Han K.S."/>
            <person name="Taeprayoon P."/>
            <person name="Yoon N."/>
            <person name="Somta P."/>
            <person name="Tanya P."/>
            <person name="Kim K.S."/>
            <person name="Gwag J.G."/>
            <person name="Moon J.K."/>
            <person name="Lee Y.H."/>
            <person name="Park B.S."/>
            <person name="Bombarely A."/>
            <person name="Doyle J.J."/>
            <person name="Jackson S.A."/>
            <person name="Schafleitner R."/>
            <person name="Srinives P."/>
            <person name="Varshney R.K."/>
            <person name="Lee S.H."/>
        </authorList>
    </citation>
    <scope>NUCLEOTIDE SEQUENCE [LARGE SCALE GENOMIC DNA]</scope>
    <source>
        <strain evidence="2">cv. VC1973A</strain>
    </source>
</reference>
<dbReference type="GeneID" id="106774590"/>
<evidence type="ECO:0000256" key="1">
    <source>
        <dbReference type="SAM" id="MobiDB-lite"/>
    </source>
</evidence>
<protein>
    <submittedName>
        <fullName evidence="3">Uncharacterized protein LOC106774590</fullName>
    </submittedName>
</protein>
<dbReference type="AlphaFoldDB" id="A0A1S3VFL6"/>
<gene>
    <name evidence="3" type="primary">LOC106774590</name>
</gene>
<sequence length="193" mass="21390">MFTAGGVASCGAGISSSSVNRRFQRAWPPRTRAPPVPRVAARVAAGHRLDVFHRQQSRPPQATRGVIFFLDHDLHWARFSWPFQRPQYTALPPHSLTGAAVFTRAPSVTFFLSTRGPFTPLSNAKRGLSCLYYSAATRFKIVHVKLVADISLKLRSKNLDEQWEHSGSSQEPADEDDLPLTRTSQGEGQHPSS</sequence>